<keyword evidence="2" id="KW-1185">Reference proteome</keyword>
<reference evidence="2" key="1">
    <citation type="submission" date="2016-11" db="EMBL/GenBank/DDBJ databases">
        <authorList>
            <person name="Varghese N."/>
            <person name="Submissions S."/>
        </authorList>
    </citation>
    <scope>NUCLEOTIDE SEQUENCE [LARGE SCALE GENOMIC DNA]</scope>
    <source>
        <strain evidence="2">DSM 22623</strain>
    </source>
</reference>
<sequence>MKVKFLLNIESGTFGAGQTQVTRANVIKIDDFRPVPNHDLSRGVNNTYTKYLDKDVFSICYLLTGLQLFQNSVPTGYNSGFRHNLNIEDYVKTEVKIINADEGDIFGGGFHSLESIFGAREIGFLANDLVFGVSVDDAIIDVTKEYLFHLQYTHNSSPAF</sequence>
<evidence type="ECO:0000313" key="2">
    <source>
        <dbReference type="Proteomes" id="UP000184432"/>
    </source>
</evidence>
<dbReference type="RefSeq" id="WP_073319712.1">
    <property type="nucleotide sequence ID" value="NZ_FQYP01000009.1"/>
</dbReference>
<evidence type="ECO:0000313" key="1">
    <source>
        <dbReference type="EMBL" id="SHJ45467.1"/>
    </source>
</evidence>
<dbReference type="Proteomes" id="UP000184432">
    <property type="component" value="Unassembled WGS sequence"/>
</dbReference>
<accession>A0A1M6JFH0</accession>
<dbReference type="AlphaFoldDB" id="A0A1M6JFH0"/>
<proteinExistence type="predicted"/>
<dbReference type="EMBL" id="FQYP01000009">
    <property type="protein sequence ID" value="SHJ45467.1"/>
    <property type="molecule type" value="Genomic_DNA"/>
</dbReference>
<protein>
    <submittedName>
        <fullName evidence="1">Uncharacterized protein</fullName>
    </submittedName>
</protein>
<gene>
    <name evidence="1" type="ORF">SAMN04488508_10942</name>
</gene>
<dbReference type="STRING" id="570521.SAMN04488508_10942"/>
<organism evidence="1 2">
    <name type="scientific">Aquimarina spongiae</name>
    <dbReference type="NCBI Taxonomy" id="570521"/>
    <lineage>
        <taxon>Bacteria</taxon>
        <taxon>Pseudomonadati</taxon>
        <taxon>Bacteroidota</taxon>
        <taxon>Flavobacteriia</taxon>
        <taxon>Flavobacteriales</taxon>
        <taxon>Flavobacteriaceae</taxon>
        <taxon>Aquimarina</taxon>
    </lineage>
</organism>
<name>A0A1M6JFH0_9FLAO</name>